<gene>
    <name evidence="1" type="ORF">WYH_01662</name>
</gene>
<dbReference type="Proteomes" id="UP000034392">
    <property type="component" value="Chromosome"/>
</dbReference>
<dbReference type="PANTHER" id="PTHR34219">
    <property type="entry name" value="IRON-REGULATED INNER MEMBRANE PROTEIN-RELATED"/>
    <property type="match status" value="1"/>
</dbReference>
<keyword evidence="2" id="KW-1185">Reference proteome</keyword>
<dbReference type="EMBL" id="CP011452">
    <property type="protein sequence ID" value="AKH42698.1"/>
    <property type="molecule type" value="Genomic_DNA"/>
</dbReference>
<reference evidence="1" key="1">
    <citation type="submission" date="2015-05" db="EMBL/GenBank/DDBJ databases">
        <title>The complete genome of Altererythrobacter atlanticus strain 26DY36.</title>
        <authorList>
            <person name="Wu Y.-H."/>
            <person name="Cheng H."/>
            <person name="Wu X.-W."/>
        </authorList>
    </citation>
    <scope>NUCLEOTIDE SEQUENCE [LARGE SCALE GENOMIC DNA]</scope>
    <source>
        <strain evidence="1">26DY36</strain>
    </source>
</reference>
<dbReference type="InterPro" id="IPR005625">
    <property type="entry name" value="PepSY-ass_TM"/>
</dbReference>
<dbReference type="Pfam" id="PF03929">
    <property type="entry name" value="PepSY_TM"/>
    <property type="match status" value="1"/>
</dbReference>
<sequence length="446" mass="47516">MNMAPDTSTVKKALSAHAAIGLVAGALLYLICLTGTVVVFYEEWQWIEQPDAPEMERIAPEAVQRGVEAVMASEADREPTTHLYVHLPVEDLPRATISTDTQAVHLTQDGSIANPEEVAWSDFLLALHYRLNLPSLIGITIVGALGVMIVSLAISGVIAHPRIFRDAFRLRARNGGGIALADWHNRMSVWTLPFSLAIALTGAVIGLASIAAYGLGTLYYDGDLEAVYAPIFGEEGASDATPAPAPDVARALGYMQANYPDVVLTYAILHDPGTQGQHIQMVGEHPRRLIFGEYYDFDAAGNFAGTAGLADGELGQQTAASIYNLHFGNFGGLPVKIAYVIFGLALTAICATGTYIWLGKRRRRGLSEPRLLAAWDAIVWGTPLALAIAFAARLLIGNAAALEAIFWLSALAILVINIALAGKLPGRRVLQSLLVIGCTAGLVLAA</sequence>
<proteinExistence type="predicted"/>
<dbReference type="OrthoDB" id="9776609at2"/>
<name>A0A0F7KQ86_9SPHN</name>
<dbReference type="STRING" id="1267766.WYH_01662"/>
<dbReference type="PATRIC" id="fig|1267766.3.peg.1671"/>
<organism evidence="1 2">
    <name type="scientific">Croceibacterium atlanticum</name>
    <dbReference type="NCBI Taxonomy" id="1267766"/>
    <lineage>
        <taxon>Bacteria</taxon>
        <taxon>Pseudomonadati</taxon>
        <taxon>Pseudomonadota</taxon>
        <taxon>Alphaproteobacteria</taxon>
        <taxon>Sphingomonadales</taxon>
        <taxon>Erythrobacteraceae</taxon>
        <taxon>Croceibacterium</taxon>
    </lineage>
</organism>
<dbReference type="RefSeq" id="WP_046903452.1">
    <property type="nucleotide sequence ID" value="NZ_CP011452.2"/>
</dbReference>
<dbReference type="AlphaFoldDB" id="A0A0F7KQ86"/>
<evidence type="ECO:0000313" key="2">
    <source>
        <dbReference type="Proteomes" id="UP000034392"/>
    </source>
</evidence>
<dbReference type="KEGG" id="aay:WYH_01662"/>
<protein>
    <submittedName>
        <fullName evidence="1">Uncharacterized protein</fullName>
    </submittedName>
</protein>
<dbReference type="PANTHER" id="PTHR34219:SF3">
    <property type="entry name" value="BLL7967 PROTEIN"/>
    <property type="match status" value="1"/>
</dbReference>
<evidence type="ECO:0000313" key="1">
    <source>
        <dbReference type="EMBL" id="AKH42698.1"/>
    </source>
</evidence>
<accession>A0A0F7KQ86</accession>